<sequence length="96" mass="10385">MVRTMMRRRGVARPVTMRMVNMGSVVPVIVGPVLGVALGLGTMHRVPGVTVFHTHGRGQRRQAGNRQHQHPAQQSVEDSLHVGPNLVSRGVAPPIT</sequence>
<proteinExistence type="predicted"/>
<name>A0A0G3FZ49_9GAMM</name>
<dbReference type="AlphaFoldDB" id="A0A0G3FZ49"/>
<evidence type="ECO:0000256" key="1">
    <source>
        <dbReference type="SAM" id="MobiDB-lite"/>
    </source>
</evidence>
<protein>
    <submittedName>
        <fullName evidence="2">Uncharacterized protein</fullName>
    </submittedName>
</protein>
<dbReference type="EMBL" id="CP011367">
    <property type="protein sequence ID" value="AKJ94230.1"/>
    <property type="molecule type" value="Genomic_DNA"/>
</dbReference>
<keyword evidence="3" id="KW-1185">Reference proteome</keyword>
<evidence type="ECO:0000313" key="2">
    <source>
        <dbReference type="EMBL" id="AKJ94230.1"/>
    </source>
</evidence>
<feature type="region of interest" description="Disordered" evidence="1">
    <location>
        <begin position="55"/>
        <end position="96"/>
    </location>
</feature>
<gene>
    <name evidence="2" type="ORF">TVD_02055</name>
</gene>
<dbReference type="Proteomes" id="UP000064201">
    <property type="component" value="Chromosome"/>
</dbReference>
<organism evidence="2 3">
    <name type="scientific">Thioalkalivibrio versutus</name>
    <dbReference type="NCBI Taxonomy" id="106634"/>
    <lineage>
        <taxon>Bacteria</taxon>
        <taxon>Pseudomonadati</taxon>
        <taxon>Pseudomonadota</taxon>
        <taxon>Gammaproteobacteria</taxon>
        <taxon>Chromatiales</taxon>
        <taxon>Ectothiorhodospiraceae</taxon>
        <taxon>Thioalkalivibrio</taxon>
    </lineage>
</organism>
<accession>A0A0G3FZ49</accession>
<evidence type="ECO:0000313" key="3">
    <source>
        <dbReference type="Proteomes" id="UP000064201"/>
    </source>
</evidence>
<reference evidence="2 3" key="1">
    <citation type="submission" date="2015-04" db="EMBL/GenBank/DDBJ databases">
        <title>Complete Sequence for the Genome of the Thioalkalivibrio versutus D301.</title>
        <authorList>
            <person name="Mu T."/>
            <person name="Zhou J."/>
            <person name="Xu X."/>
        </authorList>
    </citation>
    <scope>NUCLEOTIDE SEQUENCE [LARGE SCALE GENOMIC DNA]</scope>
    <source>
        <strain evidence="2 3">D301</strain>
    </source>
</reference>
<dbReference type="KEGG" id="tvr:TVD_02055"/>